<dbReference type="InterPro" id="IPR050500">
    <property type="entry name" value="Phos_Acetyltrans/Butyryltrans"/>
</dbReference>
<name>A0A4Z0QYC1_9FIRM</name>
<keyword evidence="2 5" id="KW-0808">Transferase</keyword>
<organism evidence="5 6">
    <name type="scientific">Desulfosporosinus fructosivorans</name>
    <dbReference type="NCBI Taxonomy" id="2018669"/>
    <lineage>
        <taxon>Bacteria</taxon>
        <taxon>Bacillati</taxon>
        <taxon>Bacillota</taxon>
        <taxon>Clostridia</taxon>
        <taxon>Eubacteriales</taxon>
        <taxon>Desulfitobacteriaceae</taxon>
        <taxon>Desulfosporosinus</taxon>
    </lineage>
</organism>
<sequence length="302" mass="31838">MRFIGFESLLDRAKSMGRAKVAVAAAADKEVLEAIKLAEKEGLITPILVGDVSEIERLAKEIGFDLNGAQLVHEASPEAVAHKAVDVVVDGQAHFLMKGLINSADFLRAVLRPDRGLRTGRLLSHLSAFQVPGFPHMLYVTDGGMNIAPNLAQKKEILENSLLYLNGIGMDSVNTIVLTANEVANPKMPATMDAQALAQMSQAGGFPGAIVEGPMALDGAVSAAALKHKGISSQINGDVDLFLVSSIEVGNVLGKSLVYFAGATMAGIVLGAKVPIVLTSRNDTPRSKFMALTMAALNRTIL</sequence>
<dbReference type="PIRSF" id="PIRSF000428">
    <property type="entry name" value="P_Ac_trans"/>
    <property type="match status" value="1"/>
</dbReference>
<dbReference type="EMBL" id="SPQQ01000021">
    <property type="protein sequence ID" value="TGE35025.1"/>
    <property type="molecule type" value="Genomic_DNA"/>
</dbReference>
<comment type="similarity">
    <text evidence="1">Belongs to the phosphate acetyltransferase and butyryltransferase family.</text>
</comment>
<protein>
    <submittedName>
        <fullName evidence="5">Bifunctional enoyl-CoA hydratase/phosphate acetyltransferase</fullName>
    </submittedName>
</protein>
<dbReference type="Pfam" id="PF01515">
    <property type="entry name" value="PTA_PTB"/>
    <property type="match status" value="2"/>
</dbReference>
<evidence type="ECO:0000256" key="2">
    <source>
        <dbReference type="ARBA" id="ARBA00022679"/>
    </source>
</evidence>
<dbReference type="AlphaFoldDB" id="A0A4Z0QYC1"/>
<dbReference type="PANTHER" id="PTHR43356:SF2">
    <property type="entry name" value="PHOSPHATE ACETYLTRANSFERASE"/>
    <property type="match status" value="1"/>
</dbReference>
<feature type="domain" description="Phosphate acetyl/butaryl transferase" evidence="4">
    <location>
        <begin position="8"/>
        <end position="76"/>
    </location>
</feature>
<evidence type="ECO:0000256" key="1">
    <source>
        <dbReference type="ARBA" id="ARBA00005656"/>
    </source>
</evidence>
<feature type="domain" description="Phosphate acetyl/butaryl transferase" evidence="4">
    <location>
        <begin position="81"/>
        <end position="295"/>
    </location>
</feature>
<dbReference type="InterPro" id="IPR012147">
    <property type="entry name" value="P_Ac_Bu_trans"/>
</dbReference>
<dbReference type="PANTHER" id="PTHR43356">
    <property type="entry name" value="PHOSPHATE ACETYLTRANSFERASE"/>
    <property type="match status" value="1"/>
</dbReference>
<dbReference type="RefSeq" id="WP_135552586.1">
    <property type="nucleotide sequence ID" value="NZ_SPQQ01000021.1"/>
</dbReference>
<evidence type="ECO:0000313" key="5">
    <source>
        <dbReference type="EMBL" id="TGE35025.1"/>
    </source>
</evidence>
<comment type="caution">
    <text evidence="5">The sequence shown here is derived from an EMBL/GenBank/DDBJ whole genome shotgun (WGS) entry which is preliminary data.</text>
</comment>
<dbReference type="OrthoDB" id="9774179at2"/>
<dbReference type="NCBIfam" id="NF006045">
    <property type="entry name" value="PRK08190.1"/>
    <property type="match status" value="1"/>
</dbReference>
<proteinExistence type="inferred from homology"/>
<accession>A0A4Z0QYC1</accession>
<reference evidence="5 6" key="1">
    <citation type="submission" date="2019-03" db="EMBL/GenBank/DDBJ databases">
        <title>Draft Genome Sequence of Desulfosporosinus fructosivorans Strain 63.6F, Isolated from Marine Sediment in the Baltic Sea.</title>
        <authorList>
            <person name="Hausmann B."/>
            <person name="Vandieken V."/>
            <person name="Pjevac P."/>
            <person name="Schreck K."/>
            <person name="Herbold C.W."/>
            <person name="Loy A."/>
        </authorList>
    </citation>
    <scope>NUCLEOTIDE SEQUENCE [LARGE SCALE GENOMIC DNA]</scope>
    <source>
        <strain evidence="5 6">63.6F</strain>
    </source>
</reference>
<keyword evidence="3" id="KW-0012">Acyltransferase</keyword>
<dbReference type="GO" id="GO:0016746">
    <property type="term" value="F:acyltransferase activity"/>
    <property type="evidence" value="ECO:0007669"/>
    <property type="project" value="UniProtKB-KW"/>
</dbReference>
<dbReference type="SUPFAM" id="SSF53659">
    <property type="entry name" value="Isocitrate/Isopropylmalate dehydrogenase-like"/>
    <property type="match status" value="1"/>
</dbReference>
<dbReference type="Proteomes" id="UP000298460">
    <property type="component" value="Unassembled WGS sequence"/>
</dbReference>
<evidence type="ECO:0000259" key="4">
    <source>
        <dbReference type="Pfam" id="PF01515"/>
    </source>
</evidence>
<evidence type="ECO:0000313" key="6">
    <source>
        <dbReference type="Proteomes" id="UP000298460"/>
    </source>
</evidence>
<gene>
    <name evidence="5" type="ORF">E4K67_27325</name>
</gene>
<dbReference type="Gene3D" id="3.40.718.10">
    <property type="entry name" value="Isopropylmalate Dehydrogenase"/>
    <property type="match status" value="1"/>
</dbReference>
<dbReference type="InterPro" id="IPR002505">
    <property type="entry name" value="PTA_PTB"/>
</dbReference>
<keyword evidence="6" id="KW-1185">Reference proteome</keyword>
<evidence type="ECO:0000256" key="3">
    <source>
        <dbReference type="ARBA" id="ARBA00023315"/>
    </source>
</evidence>